<keyword evidence="4" id="KW-1185">Reference proteome</keyword>
<dbReference type="EMBL" id="JAMZMK010010516">
    <property type="protein sequence ID" value="KAI7731191.1"/>
    <property type="molecule type" value="Genomic_DNA"/>
</dbReference>
<dbReference type="InterPro" id="IPR039307">
    <property type="entry name" value="LORELEI-like"/>
</dbReference>
<gene>
    <name evidence="3" type="ORF">M8C21_030262</name>
</gene>
<sequence length="168" mass="18508">MRTAMLWFMLLLGCCCCHSSPIPFSDDTYTSPPSIGRTLLQAKKPCPVNFESMNYTIITSRCRGPRYPADICCQAFKEFACPYSRELDDLSNDCSTIMFSYINRYGNYPPGVFSSLCHDDDVGLVCDSVPPGPATGVVADDSGIGRIIGNRYLQLIVTAGFQVLMVTE</sequence>
<dbReference type="PANTHER" id="PTHR31533:SF2">
    <property type="entry name" value="GPI-ANCHORED PROTEIN LLG1"/>
    <property type="match status" value="1"/>
</dbReference>
<dbReference type="Pfam" id="PF26578">
    <property type="entry name" value="LLG1"/>
    <property type="match status" value="1"/>
</dbReference>
<protein>
    <recommendedName>
        <fullName evidence="2">GPI-anchored protein LLG1-like domain-containing protein</fullName>
    </recommendedName>
</protein>
<evidence type="ECO:0000259" key="2">
    <source>
        <dbReference type="Pfam" id="PF26578"/>
    </source>
</evidence>
<dbReference type="PANTHER" id="PTHR31533">
    <property type="entry name" value="GPI-ANCHORED PROTEIN LLG1-RELATED-RELATED"/>
    <property type="match status" value="1"/>
</dbReference>
<feature type="signal peptide" evidence="1">
    <location>
        <begin position="1"/>
        <end position="19"/>
    </location>
</feature>
<evidence type="ECO:0000313" key="4">
    <source>
        <dbReference type="Proteomes" id="UP001206925"/>
    </source>
</evidence>
<keyword evidence="1" id="KW-0732">Signal</keyword>
<reference evidence="3" key="1">
    <citation type="submission" date="2022-06" db="EMBL/GenBank/DDBJ databases">
        <title>Uncovering the hologenomic basis of an extraordinary plant invasion.</title>
        <authorList>
            <person name="Bieker V.C."/>
            <person name="Martin M.D."/>
            <person name="Gilbert T."/>
            <person name="Hodgins K."/>
            <person name="Battlay P."/>
            <person name="Petersen B."/>
            <person name="Wilson J."/>
        </authorList>
    </citation>
    <scope>NUCLEOTIDE SEQUENCE</scope>
    <source>
        <strain evidence="3">AA19_3_7</strain>
        <tissue evidence="3">Leaf</tissue>
    </source>
</reference>
<organism evidence="3 4">
    <name type="scientific">Ambrosia artemisiifolia</name>
    <name type="common">Common ragweed</name>
    <dbReference type="NCBI Taxonomy" id="4212"/>
    <lineage>
        <taxon>Eukaryota</taxon>
        <taxon>Viridiplantae</taxon>
        <taxon>Streptophyta</taxon>
        <taxon>Embryophyta</taxon>
        <taxon>Tracheophyta</taxon>
        <taxon>Spermatophyta</taxon>
        <taxon>Magnoliopsida</taxon>
        <taxon>eudicotyledons</taxon>
        <taxon>Gunneridae</taxon>
        <taxon>Pentapetalae</taxon>
        <taxon>asterids</taxon>
        <taxon>campanulids</taxon>
        <taxon>Asterales</taxon>
        <taxon>Asteraceae</taxon>
        <taxon>Asteroideae</taxon>
        <taxon>Heliantheae alliance</taxon>
        <taxon>Heliantheae</taxon>
        <taxon>Ambrosia</taxon>
    </lineage>
</organism>
<comment type="caution">
    <text evidence="3">The sequence shown here is derived from an EMBL/GenBank/DDBJ whole genome shotgun (WGS) entry which is preliminary data.</text>
</comment>
<feature type="domain" description="GPI-anchored protein LLG1-like" evidence="2">
    <location>
        <begin position="48"/>
        <end position="124"/>
    </location>
</feature>
<evidence type="ECO:0000313" key="3">
    <source>
        <dbReference type="EMBL" id="KAI7731191.1"/>
    </source>
</evidence>
<dbReference type="InterPro" id="IPR058888">
    <property type="entry name" value="LLG1-like"/>
</dbReference>
<accession>A0AAD5BX05</accession>
<evidence type="ECO:0000256" key="1">
    <source>
        <dbReference type="SAM" id="SignalP"/>
    </source>
</evidence>
<feature type="chain" id="PRO_5042262190" description="GPI-anchored protein LLG1-like domain-containing protein" evidence="1">
    <location>
        <begin position="20"/>
        <end position="168"/>
    </location>
</feature>
<dbReference type="Proteomes" id="UP001206925">
    <property type="component" value="Unassembled WGS sequence"/>
</dbReference>
<name>A0AAD5BX05_AMBAR</name>
<proteinExistence type="predicted"/>
<dbReference type="AlphaFoldDB" id="A0AAD5BX05"/>